<dbReference type="Gene3D" id="3.90.1170.50">
    <property type="entry name" value="Aldehyde oxidase/xanthine dehydrogenase, a/b hammerhead"/>
    <property type="match status" value="1"/>
</dbReference>
<dbReference type="InterPro" id="IPR037165">
    <property type="entry name" value="AldOxase/xan_DH_Mopterin-bd_sf"/>
</dbReference>
<dbReference type="InterPro" id="IPR046867">
    <property type="entry name" value="AldOxase/xan_DH_MoCoBD2"/>
</dbReference>
<comment type="caution">
    <text evidence="2">The sequence shown here is derived from an EMBL/GenBank/DDBJ whole genome shotgun (WGS) entry which is preliminary data.</text>
</comment>
<protein>
    <submittedName>
        <fullName evidence="2">Xanthine dehydrogenase YagR molybdenum-binding subunit</fullName>
        <ecNumber evidence="2">1.17.1.4</ecNumber>
    </submittedName>
</protein>
<dbReference type="SUPFAM" id="SSF54665">
    <property type="entry name" value="CO dehydrogenase molybdoprotein N-domain-like"/>
    <property type="match status" value="1"/>
</dbReference>
<dbReference type="InterPro" id="IPR000674">
    <property type="entry name" value="Ald_Oxase/Xan_DH_a/b"/>
</dbReference>
<dbReference type="PANTHER" id="PTHR11908:SF153">
    <property type="entry name" value="DEHYDROGENASE"/>
    <property type="match status" value="1"/>
</dbReference>
<name>A0ABX2D2E0_9CYAN</name>
<keyword evidence="3" id="KW-1185">Reference proteome</keyword>
<dbReference type="EMBL" id="SRRZ01000071">
    <property type="protein sequence ID" value="NQE36028.1"/>
    <property type="molecule type" value="Genomic_DNA"/>
</dbReference>
<evidence type="ECO:0000313" key="3">
    <source>
        <dbReference type="Proteomes" id="UP000702425"/>
    </source>
</evidence>
<dbReference type="Pfam" id="PF01315">
    <property type="entry name" value="Ald_Xan_dh_C"/>
    <property type="match status" value="1"/>
</dbReference>
<evidence type="ECO:0000259" key="1">
    <source>
        <dbReference type="SMART" id="SM01008"/>
    </source>
</evidence>
<dbReference type="Pfam" id="PF02738">
    <property type="entry name" value="MoCoBD_1"/>
    <property type="match status" value="1"/>
</dbReference>
<accession>A0ABX2D2E0</accession>
<dbReference type="SUPFAM" id="SSF56003">
    <property type="entry name" value="Molybdenum cofactor-binding domain"/>
    <property type="match status" value="1"/>
</dbReference>
<dbReference type="InterPro" id="IPR036856">
    <property type="entry name" value="Ald_Oxase/Xan_DH_a/b_sf"/>
</dbReference>
<dbReference type="GO" id="GO:0004854">
    <property type="term" value="F:xanthine dehydrogenase activity"/>
    <property type="evidence" value="ECO:0007669"/>
    <property type="project" value="UniProtKB-EC"/>
</dbReference>
<dbReference type="SMART" id="SM01008">
    <property type="entry name" value="Ald_Xan_dh_C"/>
    <property type="match status" value="1"/>
</dbReference>
<proteinExistence type="predicted"/>
<dbReference type="Pfam" id="PF20256">
    <property type="entry name" value="MoCoBD_2"/>
    <property type="match status" value="1"/>
</dbReference>
<dbReference type="Proteomes" id="UP000702425">
    <property type="component" value="Unassembled WGS sequence"/>
</dbReference>
<keyword evidence="2" id="KW-0560">Oxidoreductase</keyword>
<sequence>MARYIGKEMSRVDGVAKVTGKAKYAAEFKVPNLAYGFIVTSTIAKGTIKAIDTAEASRAPGVINILTHENYPKPAAQAAPELKPEINTDVPDKSFRALHSNQIFFNMQPIALVLAETFEQARNAARLVRATYNEEKPMTDLESSLDKAFLPSPESAVKPRGNPVEALKSAPVKIEAEYTIPIEHHNPMEPHAAIAFWENDKLTIFDKTQGVYVVREHLATSFNIPAENVHVISPFVGGAFGASLRPNYYPALTAMAARVIKRPVKVVYTRQQMFTGHGYRSHTWQKVSLGAERNGKLTAIVHDSRNNSSTFQEWVENTTTFSRPLYACPNVDTKQQIVRTDLASPTSMRAPGAVSGMFAIESAMDELAYALKIDPLELRLINFTDVDLDSGKPYSSKALRECYRLGAEKFGWKNRNSEPRSMRDGRLLVGWGMATGIWGAFQRPASAKITLKSDGTAHVASATADIGPGTYTVMTLIAAEYLGLPAEKVKFELGDTNFPEAPVQGGSFTTASVGSAIYESAQNIRRKLLDLANKDAASPLKTAKIEDVEMLDGKLQIKNNSSQSINISELMRRNNLTELVDVHEAKPSPEREKYATGAHGAQFVEVKVDPDVGTVQVTRAIEVTACGKIMNPKTSHSQEIGGVVWGIGMALQEATEIDHRYGRIMNPNLQHYHVPVNADILEIETIFVEEDDKVVNPLGVKGMGELGMVGIPAAIANAVFHATGKRIRDLPITPDKLL</sequence>
<feature type="domain" description="Aldehyde oxidase/xanthine dehydrogenase a/b hammerhead" evidence="1">
    <location>
        <begin position="19"/>
        <end position="136"/>
    </location>
</feature>
<dbReference type="RefSeq" id="WP_172189856.1">
    <property type="nucleotide sequence ID" value="NZ_CAWPPK010000287.1"/>
</dbReference>
<organism evidence="2 3">
    <name type="scientific">Microcoleus asticus IPMA8</name>
    <dbReference type="NCBI Taxonomy" id="2563858"/>
    <lineage>
        <taxon>Bacteria</taxon>
        <taxon>Bacillati</taxon>
        <taxon>Cyanobacteriota</taxon>
        <taxon>Cyanophyceae</taxon>
        <taxon>Oscillatoriophycideae</taxon>
        <taxon>Oscillatoriales</taxon>
        <taxon>Microcoleaceae</taxon>
        <taxon>Microcoleus</taxon>
        <taxon>Microcoleus asticus</taxon>
    </lineage>
</organism>
<dbReference type="InterPro" id="IPR016208">
    <property type="entry name" value="Ald_Oxase/xanthine_DH-like"/>
</dbReference>
<dbReference type="Gene3D" id="3.30.365.10">
    <property type="entry name" value="Aldehyde oxidase/xanthine dehydrogenase, molybdopterin binding domain"/>
    <property type="match status" value="4"/>
</dbReference>
<reference evidence="2 3" key="1">
    <citation type="journal article" date="2020" name="Sci. Rep.">
        <title>A novel cyanobacterial geosmin producer, revising GeoA distribution and dispersion patterns in Bacteria.</title>
        <authorList>
            <person name="Churro C."/>
            <person name="Semedo-Aguiar A.P."/>
            <person name="Silva A.D."/>
            <person name="Pereira-Leal J.B."/>
            <person name="Leite R.B."/>
        </authorList>
    </citation>
    <scope>NUCLEOTIDE SEQUENCE [LARGE SCALE GENOMIC DNA]</scope>
    <source>
        <strain evidence="2 3">IPMA8</strain>
    </source>
</reference>
<dbReference type="EC" id="1.17.1.4" evidence="2"/>
<dbReference type="PANTHER" id="PTHR11908">
    <property type="entry name" value="XANTHINE DEHYDROGENASE"/>
    <property type="match status" value="1"/>
</dbReference>
<gene>
    <name evidence="2" type="primary">yagR</name>
    <name evidence="2" type="ORF">E5S67_03790</name>
</gene>
<dbReference type="InterPro" id="IPR008274">
    <property type="entry name" value="AldOxase/xan_DH_MoCoBD1"/>
</dbReference>
<evidence type="ECO:0000313" key="2">
    <source>
        <dbReference type="EMBL" id="NQE36028.1"/>
    </source>
</evidence>